<feature type="compositionally biased region" description="Basic and acidic residues" evidence="1">
    <location>
        <begin position="125"/>
        <end position="141"/>
    </location>
</feature>
<name>A0AA88IPR9_ARTSF</name>
<evidence type="ECO:0000256" key="1">
    <source>
        <dbReference type="SAM" id="MobiDB-lite"/>
    </source>
</evidence>
<proteinExistence type="predicted"/>
<feature type="region of interest" description="Disordered" evidence="1">
    <location>
        <begin position="61"/>
        <end position="90"/>
    </location>
</feature>
<feature type="region of interest" description="Disordered" evidence="1">
    <location>
        <begin position="124"/>
        <end position="153"/>
    </location>
</feature>
<organism evidence="2 3">
    <name type="scientific">Artemia franciscana</name>
    <name type="common">Brine shrimp</name>
    <name type="synonym">Artemia sanfranciscana</name>
    <dbReference type="NCBI Taxonomy" id="6661"/>
    <lineage>
        <taxon>Eukaryota</taxon>
        <taxon>Metazoa</taxon>
        <taxon>Ecdysozoa</taxon>
        <taxon>Arthropoda</taxon>
        <taxon>Crustacea</taxon>
        <taxon>Branchiopoda</taxon>
        <taxon>Anostraca</taxon>
        <taxon>Artemiidae</taxon>
        <taxon>Artemia</taxon>
    </lineage>
</organism>
<comment type="caution">
    <text evidence="2">The sequence shown here is derived from an EMBL/GenBank/DDBJ whole genome shotgun (WGS) entry which is preliminary data.</text>
</comment>
<keyword evidence="3" id="KW-1185">Reference proteome</keyword>
<feature type="compositionally biased region" description="Basic and acidic residues" evidence="1">
    <location>
        <begin position="66"/>
        <end position="90"/>
    </location>
</feature>
<gene>
    <name evidence="2" type="ORF">QYM36_000154</name>
</gene>
<reference evidence="2" key="1">
    <citation type="submission" date="2023-07" db="EMBL/GenBank/DDBJ databases">
        <title>Chromosome-level genome assembly of Artemia franciscana.</title>
        <authorList>
            <person name="Jo E."/>
        </authorList>
    </citation>
    <scope>NUCLEOTIDE SEQUENCE</scope>
    <source>
        <tissue evidence="2">Whole body</tissue>
    </source>
</reference>
<sequence>MDQINSKPKTKIETLLIHQRKRERPKFETTIIGGLQEITDAKVHKENRYWRNFKGLFKKKKKNKKLDKVDMQKGSEAHKSNKTENRVKATKPEKRNNIKVIPVITLNKTDAQDIQQKGIFLQNKENSKPDEADAEKVSEAHKCKKTKNRRVTTEPEERNDIIVIPVSTPKKTDVVDVQVATKRDVKENASSIIYPDPQALPKSKVMHISQNKCKGTANLTICFLVSIDILLES</sequence>
<dbReference type="EMBL" id="JAVRJZ010000002">
    <property type="protein sequence ID" value="KAK2725557.1"/>
    <property type="molecule type" value="Genomic_DNA"/>
</dbReference>
<accession>A0AA88IPR9</accession>
<dbReference type="AlphaFoldDB" id="A0AA88IPR9"/>
<evidence type="ECO:0000313" key="3">
    <source>
        <dbReference type="Proteomes" id="UP001187531"/>
    </source>
</evidence>
<dbReference type="Proteomes" id="UP001187531">
    <property type="component" value="Unassembled WGS sequence"/>
</dbReference>
<protein>
    <submittedName>
        <fullName evidence="2">Uncharacterized protein</fullName>
    </submittedName>
</protein>
<evidence type="ECO:0000313" key="2">
    <source>
        <dbReference type="EMBL" id="KAK2725557.1"/>
    </source>
</evidence>